<name>A0A2V3PL57_9BACT</name>
<accession>A0A2V3PL57</accession>
<evidence type="ECO:0000313" key="2">
    <source>
        <dbReference type="Proteomes" id="UP000247973"/>
    </source>
</evidence>
<reference evidence="1 2" key="1">
    <citation type="submission" date="2018-03" db="EMBL/GenBank/DDBJ databases">
        <title>Genomic Encyclopedia of Archaeal and Bacterial Type Strains, Phase II (KMG-II): from individual species to whole genera.</title>
        <authorList>
            <person name="Goeker M."/>
        </authorList>
    </citation>
    <scope>NUCLEOTIDE SEQUENCE [LARGE SCALE GENOMIC DNA]</scope>
    <source>
        <strain evidence="1 2">DSM 100214</strain>
    </source>
</reference>
<dbReference type="Proteomes" id="UP000247973">
    <property type="component" value="Unassembled WGS sequence"/>
</dbReference>
<keyword evidence="2" id="KW-1185">Reference proteome</keyword>
<organism evidence="1 2">
    <name type="scientific">Dysgonomonas alginatilytica</name>
    <dbReference type="NCBI Taxonomy" id="1605892"/>
    <lineage>
        <taxon>Bacteria</taxon>
        <taxon>Pseudomonadati</taxon>
        <taxon>Bacteroidota</taxon>
        <taxon>Bacteroidia</taxon>
        <taxon>Bacteroidales</taxon>
        <taxon>Dysgonomonadaceae</taxon>
        <taxon>Dysgonomonas</taxon>
    </lineage>
</organism>
<proteinExistence type="predicted"/>
<dbReference type="EMBL" id="QICL01000020">
    <property type="protein sequence ID" value="PXV62350.1"/>
    <property type="molecule type" value="Genomic_DNA"/>
</dbReference>
<protein>
    <submittedName>
        <fullName evidence="1">Uncharacterized protein</fullName>
    </submittedName>
</protein>
<comment type="caution">
    <text evidence="1">The sequence shown here is derived from an EMBL/GenBank/DDBJ whole genome shotgun (WGS) entry which is preliminary data.</text>
</comment>
<dbReference type="AlphaFoldDB" id="A0A2V3PL57"/>
<sequence length="107" mass="12149">MEITDYTSCSCGAITVYFKNGENNSLKRSNKKRFNISLRGVKKLNDTYCCDHCVNHYGLDICECGSGKTPEKCCNKGTREQLGKSVKLFDEMKFNPEVIQYLKSLTD</sequence>
<dbReference type="RefSeq" id="WP_110311485.1">
    <property type="nucleotide sequence ID" value="NZ_QICL01000020.1"/>
</dbReference>
<gene>
    <name evidence="1" type="ORF">CLV62_12038</name>
</gene>
<evidence type="ECO:0000313" key="1">
    <source>
        <dbReference type="EMBL" id="PXV62350.1"/>
    </source>
</evidence>